<dbReference type="Proteomes" id="UP000254134">
    <property type="component" value="Unassembled WGS sequence"/>
</dbReference>
<evidence type="ECO:0000256" key="7">
    <source>
        <dbReference type="ARBA" id="ARBA00025527"/>
    </source>
</evidence>
<dbReference type="Gene3D" id="3.40.50.1100">
    <property type="match status" value="2"/>
</dbReference>
<dbReference type="InterPro" id="IPR000634">
    <property type="entry name" value="Ser/Thr_deHydtase_PyrdxlP-BS"/>
</dbReference>
<evidence type="ECO:0000313" key="10">
    <source>
        <dbReference type="EMBL" id="RDI75082.1"/>
    </source>
</evidence>
<dbReference type="GO" id="GO:0006565">
    <property type="term" value="P:L-serine catabolic process"/>
    <property type="evidence" value="ECO:0007669"/>
    <property type="project" value="TreeGrafter"/>
</dbReference>
<dbReference type="RefSeq" id="WP_114795322.1">
    <property type="nucleotide sequence ID" value="NZ_QQZY01000002.1"/>
</dbReference>
<dbReference type="InterPro" id="IPR036052">
    <property type="entry name" value="TrpB-like_PALP_sf"/>
</dbReference>
<gene>
    <name evidence="10" type="ORF">Gocc_0880</name>
</gene>
<dbReference type="OrthoDB" id="9811476at2"/>
<comment type="function">
    <text evidence="7">Catalyzes the anaerobic formation of alpha-ketobutyrate and ammonia from threonine in a two-step reaction. The first step involved a dehydration of threonine and a production of enamine intermediates (aminocrotonate), which tautomerizes to its imine form (iminobutyrate). Both intermediates are unstable and short-lived. The second step is the nonenzymatic hydrolysis of the enamine/imine intermediates to form 2-ketobutyrate and free ammonia. In the low water environment of the cell, the second step is accelerated by RidA.</text>
</comment>
<comment type="catalytic activity">
    <reaction evidence="1">
        <text>L-threonine = 2-oxobutanoate + NH4(+)</text>
        <dbReference type="Rhea" id="RHEA:22108"/>
        <dbReference type="ChEBI" id="CHEBI:16763"/>
        <dbReference type="ChEBI" id="CHEBI:28938"/>
        <dbReference type="ChEBI" id="CHEBI:57926"/>
        <dbReference type="EC" id="4.3.1.19"/>
    </reaction>
</comment>
<dbReference type="GO" id="GO:0009097">
    <property type="term" value="P:isoleucine biosynthetic process"/>
    <property type="evidence" value="ECO:0007669"/>
    <property type="project" value="TreeGrafter"/>
</dbReference>
<dbReference type="GO" id="GO:0030170">
    <property type="term" value="F:pyridoxal phosphate binding"/>
    <property type="evidence" value="ECO:0007669"/>
    <property type="project" value="InterPro"/>
</dbReference>
<evidence type="ECO:0000256" key="1">
    <source>
        <dbReference type="ARBA" id="ARBA00001274"/>
    </source>
</evidence>
<keyword evidence="5" id="KW-0663">Pyridoxal phosphate</keyword>
<evidence type="ECO:0000256" key="8">
    <source>
        <dbReference type="ARBA" id="ARBA00031427"/>
    </source>
</evidence>
<dbReference type="PROSITE" id="PS00165">
    <property type="entry name" value="DEHYDRATASE_SER_THR"/>
    <property type="match status" value="1"/>
</dbReference>
<proteinExistence type="inferred from homology"/>
<dbReference type="GO" id="GO:0003941">
    <property type="term" value="F:L-serine ammonia-lyase activity"/>
    <property type="evidence" value="ECO:0007669"/>
    <property type="project" value="TreeGrafter"/>
</dbReference>
<name>A0A7M2Z018_9ACTN</name>
<evidence type="ECO:0000256" key="3">
    <source>
        <dbReference type="ARBA" id="ARBA00010869"/>
    </source>
</evidence>
<dbReference type="FunFam" id="3.40.50.1100:FF:000005">
    <property type="entry name" value="Threonine dehydratase catabolic"/>
    <property type="match status" value="1"/>
</dbReference>
<evidence type="ECO:0000256" key="2">
    <source>
        <dbReference type="ARBA" id="ARBA00001933"/>
    </source>
</evidence>
<comment type="similarity">
    <text evidence="3">Belongs to the serine/threonine dehydratase family.</text>
</comment>
<dbReference type="EMBL" id="QQZY01000002">
    <property type="protein sequence ID" value="RDI75082.1"/>
    <property type="molecule type" value="Genomic_DNA"/>
</dbReference>
<dbReference type="GO" id="GO:0006567">
    <property type="term" value="P:L-threonine catabolic process"/>
    <property type="evidence" value="ECO:0007669"/>
    <property type="project" value="TreeGrafter"/>
</dbReference>
<dbReference type="CDD" id="cd01562">
    <property type="entry name" value="Thr-dehyd"/>
    <property type="match status" value="1"/>
</dbReference>
<feature type="domain" description="Tryptophan synthase beta chain-like PALP" evidence="9">
    <location>
        <begin position="25"/>
        <end position="304"/>
    </location>
</feature>
<dbReference type="InterPro" id="IPR001926">
    <property type="entry name" value="TrpB-like_PALP"/>
</dbReference>
<comment type="cofactor">
    <cofactor evidence="2">
        <name>pyridoxal 5'-phosphate</name>
        <dbReference type="ChEBI" id="CHEBI:597326"/>
    </cofactor>
</comment>
<reference evidence="11" key="2">
    <citation type="journal article" date="2019" name="MicrobiologyOpen">
        <title>High-quality draft genome sequence of Gaiella occulta isolated from a 150 meter deep mineral water borehole and comparison with the genome sequences of other deep-branching lineages of the phylum Actinobacteria.</title>
        <authorList>
            <person name="Severino R."/>
            <person name="Froufe H.J.C."/>
            <person name="Barroso C."/>
            <person name="Albuquerque L."/>
            <person name="Lobo-da-Cunha A."/>
            <person name="da Costa M.S."/>
            <person name="Egas C."/>
        </authorList>
    </citation>
    <scope>NUCLEOTIDE SEQUENCE [LARGE SCALE GENOMIC DNA]</scope>
    <source>
        <strain evidence="11">F2-233</strain>
    </source>
</reference>
<evidence type="ECO:0000256" key="4">
    <source>
        <dbReference type="ARBA" id="ARBA00012096"/>
    </source>
</evidence>
<evidence type="ECO:0000259" key="9">
    <source>
        <dbReference type="Pfam" id="PF00291"/>
    </source>
</evidence>
<dbReference type="EC" id="4.3.1.19" evidence="4"/>
<dbReference type="InterPro" id="IPR050147">
    <property type="entry name" value="Ser/Thr_Dehydratase"/>
</dbReference>
<keyword evidence="6" id="KW-0456">Lyase</keyword>
<keyword evidence="11" id="KW-1185">Reference proteome</keyword>
<dbReference type="GO" id="GO:0004794">
    <property type="term" value="F:threonine deaminase activity"/>
    <property type="evidence" value="ECO:0007669"/>
    <property type="project" value="UniProtKB-EC"/>
</dbReference>
<dbReference type="Pfam" id="PF00291">
    <property type="entry name" value="PALP"/>
    <property type="match status" value="1"/>
</dbReference>
<dbReference type="SUPFAM" id="SSF53686">
    <property type="entry name" value="Tryptophan synthase beta subunit-like PLP-dependent enzymes"/>
    <property type="match status" value="1"/>
</dbReference>
<evidence type="ECO:0000256" key="6">
    <source>
        <dbReference type="ARBA" id="ARBA00023239"/>
    </source>
</evidence>
<evidence type="ECO:0000256" key="5">
    <source>
        <dbReference type="ARBA" id="ARBA00022898"/>
    </source>
</evidence>
<evidence type="ECO:0000313" key="11">
    <source>
        <dbReference type="Proteomes" id="UP000254134"/>
    </source>
</evidence>
<protein>
    <recommendedName>
        <fullName evidence="4">threonine ammonia-lyase</fullName>
        <ecNumber evidence="4">4.3.1.19</ecNumber>
    </recommendedName>
    <alternativeName>
        <fullName evidence="8">Threonine deaminase</fullName>
    </alternativeName>
</protein>
<reference evidence="10 11" key="1">
    <citation type="submission" date="2018-07" db="EMBL/GenBank/DDBJ databases">
        <title>High-quality-draft genome sequence of Gaiella occulta.</title>
        <authorList>
            <person name="Severino R."/>
            <person name="Froufe H.J.C."/>
            <person name="Rainey F.A."/>
            <person name="Barroso C."/>
            <person name="Albuquerque L."/>
            <person name="Lobo-Da-Cunha A."/>
            <person name="Da Costa M.S."/>
            <person name="Egas C."/>
        </authorList>
    </citation>
    <scope>NUCLEOTIDE SEQUENCE [LARGE SCALE GENOMIC DNA]</scope>
    <source>
        <strain evidence="10 11">F2-233</strain>
    </source>
</reference>
<organism evidence="10 11">
    <name type="scientific">Gaiella occulta</name>
    <dbReference type="NCBI Taxonomy" id="1002870"/>
    <lineage>
        <taxon>Bacteria</taxon>
        <taxon>Bacillati</taxon>
        <taxon>Actinomycetota</taxon>
        <taxon>Thermoleophilia</taxon>
        <taxon>Gaiellales</taxon>
        <taxon>Gaiellaceae</taxon>
        <taxon>Gaiella</taxon>
    </lineage>
</organism>
<dbReference type="AlphaFoldDB" id="A0A7M2Z018"/>
<comment type="caution">
    <text evidence="10">The sequence shown here is derived from an EMBL/GenBank/DDBJ whole genome shotgun (WGS) entry which is preliminary data.</text>
</comment>
<sequence>MTAALPVALADVEAAAERVAGIAVRTPLLRLPLEGDVFVKPESLQRTGSFKFRGALNALSATPRERLARGVVADSSGNHAQGVAAAAALLGVPATIVMPENAARVKVERTAAWGAEIVRCGNSSDERQRVAASLRDERGLEYVPPFDDARIIAGQGTVGLELAADLPELRTVVVCVGGGGLISGVAVAVKALRPGVRVVGVEPELAADARQSLREGRVVRWPAAQVARTVCDGVRAQALGDLTFATMSALVDGIVTVSDDDVLEAMRWAMLEAKLMLEPTGALALAALLTGAVAADGPTAAVASGGNADPALLASLLAG</sequence>
<dbReference type="FunFam" id="3.40.50.1100:FF:000007">
    <property type="entry name" value="L-threonine dehydratase catabolic TdcB"/>
    <property type="match status" value="1"/>
</dbReference>
<dbReference type="PANTHER" id="PTHR48078:SF6">
    <property type="entry name" value="L-THREONINE DEHYDRATASE CATABOLIC TDCB"/>
    <property type="match status" value="1"/>
</dbReference>
<accession>A0A7M2Z018</accession>
<dbReference type="PANTHER" id="PTHR48078">
    <property type="entry name" value="THREONINE DEHYDRATASE, MITOCHONDRIAL-RELATED"/>
    <property type="match status" value="1"/>
</dbReference>